<evidence type="ECO:0000313" key="2">
    <source>
        <dbReference type="EMBL" id="KAK2158025.1"/>
    </source>
</evidence>
<keyword evidence="3" id="KW-1185">Reference proteome</keyword>
<dbReference type="SUPFAM" id="SSF52047">
    <property type="entry name" value="RNI-like"/>
    <property type="match status" value="1"/>
</dbReference>
<dbReference type="EMBL" id="JAODUP010000178">
    <property type="protein sequence ID" value="KAK2158025.1"/>
    <property type="molecule type" value="Genomic_DNA"/>
</dbReference>
<protein>
    <submittedName>
        <fullName evidence="2">Uncharacterized protein</fullName>
    </submittedName>
</protein>
<keyword evidence="1" id="KW-0677">Repeat</keyword>
<evidence type="ECO:0000256" key="1">
    <source>
        <dbReference type="ARBA" id="ARBA00022737"/>
    </source>
</evidence>
<dbReference type="PANTHER" id="PTHR14224:SF37">
    <property type="entry name" value="LEUCINE-RICH REPEAT-CONTAINING PROTEIN 14"/>
    <property type="match status" value="1"/>
</dbReference>
<dbReference type="PANTHER" id="PTHR14224">
    <property type="entry name" value="SIMILAR TO PREFERENTIALLY EXPRESSED ANTIGEN IN MELANOMA-LIKE 3"/>
    <property type="match status" value="1"/>
</dbReference>
<sequence>MGMTSAMEDVLYDRKNFNYDPRVHRHPLHATEKHFIYHLWLDENGYLRLVSGEDGRPLVSPRRLRDIAVNRIVTEPKLLNRADQWTSLPGNVYQPLLMEAILQRETQAVVWLVSTWPTRVLRVKDVIPGEDTLEHDYLTKPFENNSKMSLVDCFVLGLLKLKPQCNLKYIDFSGFEKDRKLCRELSRLPILWMKPEDRTVDKIHDYLADTLEQVTVFLDLQILIDDVPIGLSLQHKTPFRFSCSRLWMTPIKEVGLAPGTISVLIDYKRITHFEYRDPLLPNDDSRLSKVLSAISDLNNLFAVSLPSSVDVGVNPQMAKQLSGTLAKLRYLQRLNFCYCNLKGHLSAILDGLTQRLVYLNLIDCRLDEQDLFFLVGWRPLHYLRELDLSCNDLQHVEQVVIGILERVPSITCLSIARCSLSANTLTVLAREARECACLKVLCIQGYIPLPESDTMDLLRLCTQIKTLQKLVLFPQAYAFPGDNEHEREVNKLHALTMSYRFLEMRKRFDIELEQ</sequence>
<gene>
    <name evidence="2" type="ORF">LSH36_178g00048</name>
</gene>
<reference evidence="2" key="1">
    <citation type="journal article" date="2023" name="Mol. Biol. Evol.">
        <title>Third-Generation Sequencing Reveals the Adaptive Role of the Epigenome in Three Deep-Sea Polychaetes.</title>
        <authorList>
            <person name="Perez M."/>
            <person name="Aroh O."/>
            <person name="Sun Y."/>
            <person name="Lan Y."/>
            <person name="Juniper S.K."/>
            <person name="Young C.R."/>
            <person name="Angers B."/>
            <person name="Qian P.Y."/>
        </authorList>
    </citation>
    <scope>NUCLEOTIDE SEQUENCE</scope>
    <source>
        <strain evidence="2">P08H-3</strain>
    </source>
</reference>
<dbReference type="InterPro" id="IPR032675">
    <property type="entry name" value="LRR_dom_sf"/>
</dbReference>
<dbReference type="Gene3D" id="3.80.10.10">
    <property type="entry name" value="Ribonuclease Inhibitor"/>
    <property type="match status" value="1"/>
</dbReference>
<evidence type="ECO:0000313" key="3">
    <source>
        <dbReference type="Proteomes" id="UP001208570"/>
    </source>
</evidence>
<dbReference type="Proteomes" id="UP001208570">
    <property type="component" value="Unassembled WGS sequence"/>
</dbReference>
<proteinExistence type="predicted"/>
<dbReference type="InterPro" id="IPR050694">
    <property type="entry name" value="LRRC14/PRAME"/>
</dbReference>
<organism evidence="2 3">
    <name type="scientific">Paralvinella palmiformis</name>
    <dbReference type="NCBI Taxonomy" id="53620"/>
    <lineage>
        <taxon>Eukaryota</taxon>
        <taxon>Metazoa</taxon>
        <taxon>Spiralia</taxon>
        <taxon>Lophotrochozoa</taxon>
        <taxon>Annelida</taxon>
        <taxon>Polychaeta</taxon>
        <taxon>Sedentaria</taxon>
        <taxon>Canalipalpata</taxon>
        <taxon>Terebellida</taxon>
        <taxon>Terebelliformia</taxon>
        <taxon>Alvinellidae</taxon>
        <taxon>Paralvinella</taxon>
    </lineage>
</organism>
<accession>A0AAD9JTQ1</accession>
<comment type="caution">
    <text evidence="2">The sequence shown here is derived from an EMBL/GenBank/DDBJ whole genome shotgun (WGS) entry which is preliminary data.</text>
</comment>
<dbReference type="AlphaFoldDB" id="A0AAD9JTQ1"/>
<name>A0AAD9JTQ1_9ANNE</name>
<dbReference type="GO" id="GO:0005737">
    <property type="term" value="C:cytoplasm"/>
    <property type="evidence" value="ECO:0007669"/>
    <property type="project" value="TreeGrafter"/>
</dbReference>